<name>A0A6I5RQ19_9PSED</name>
<dbReference type="EMBL" id="JAAHBT010000094">
    <property type="protein sequence ID" value="NES10047.1"/>
    <property type="molecule type" value="Genomic_DNA"/>
</dbReference>
<gene>
    <name evidence="1" type="ORF">G3O07_10340</name>
</gene>
<sequence length="120" mass="14162">MYWIEICTDGSYVIGDQEYTLLAVGIGQHESYDEERSGDDWTKITVPFEIETEHGVFAWEVEIIEYLEREVTSLLGYRITKYPKHVLLKDEVMFRIQDGWAYPKEPTLDLKPRVTKMRLV</sequence>
<proteinExistence type="predicted"/>
<evidence type="ECO:0000313" key="2">
    <source>
        <dbReference type="Proteomes" id="UP000471751"/>
    </source>
</evidence>
<keyword evidence="2" id="KW-1185">Reference proteome</keyword>
<reference evidence="1 2" key="1">
    <citation type="submission" date="2020-02" db="EMBL/GenBank/DDBJ databases">
        <title>Broccoli isolated Pseudomonas sp.</title>
        <authorList>
            <person name="Fujikawa T."/>
            <person name="Sawada H."/>
        </authorList>
    </citation>
    <scope>NUCLEOTIDE SEQUENCE [LARGE SCALE GENOMIC DNA]</scope>
    <source>
        <strain evidence="1 2">JCM 32154</strain>
    </source>
</reference>
<dbReference type="RefSeq" id="WP_163935509.1">
    <property type="nucleotide sequence ID" value="NZ_BMQU01000005.1"/>
</dbReference>
<organism evidence="1 2">
    <name type="scientific">Pseudomonas laurentiana</name>
    <dbReference type="NCBI Taxonomy" id="2364649"/>
    <lineage>
        <taxon>Bacteria</taxon>
        <taxon>Pseudomonadati</taxon>
        <taxon>Pseudomonadota</taxon>
        <taxon>Gammaproteobacteria</taxon>
        <taxon>Pseudomonadales</taxon>
        <taxon>Pseudomonadaceae</taxon>
        <taxon>Pseudomonas</taxon>
    </lineage>
</organism>
<dbReference type="Proteomes" id="UP000471751">
    <property type="component" value="Unassembled WGS sequence"/>
</dbReference>
<comment type="caution">
    <text evidence="1">The sequence shown here is derived from an EMBL/GenBank/DDBJ whole genome shotgun (WGS) entry which is preliminary data.</text>
</comment>
<evidence type="ECO:0000313" key="1">
    <source>
        <dbReference type="EMBL" id="NES10047.1"/>
    </source>
</evidence>
<accession>A0A6I5RQ19</accession>
<dbReference type="AlphaFoldDB" id="A0A6I5RQ19"/>
<protein>
    <submittedName>
        <fullName evidence="1">Uncharacterized protein</fullName>
    </submittedName>
</protein>